<keyword evidence="2" id="KW-1185">Reference proteome</keyword>
<dbReference type="EMBL" id="CAJVCH010413428">
    <property type="protein sequence ID" value="CAG7818177.1"/>
    <property type="molecule type" value="Genomic_DNA"/>
</dbReference>
<dbReference type="AlphaFoldDB" id="A0A8J2KRM9"/>
<comment type="caution">
    <text evidence="1">The sequence shown here is derived from an EMBL/GenBank/DDBJ whole genome shotgun (WGS) entry which is preliminary data.</text>
</comment>
<sequence length="81" mass="9232">MGHVPVRYHKQLLVTPADQKVFEKRTPLATIVMISSVQPNSPEDRINFEKVGNNLPGRFTKIRPLDSGFFTGFYQARLCKV</sequence>
<name>A0A8J2KRM9_9HEXA</name>
<accession>A0A8J2KRM9</accession>
<gene>
    <name evidence="1" type="ORF">AFUS01_LOCUS28699</name>
</gene>
<protein>
    <submittedName>
        <fullName evidence="1">Uncharacterized protein</fullName>
    </submittedName>
</protein>
<evidence type="ECO:0000313" key="2">
    <source>
        <dbReference type="Proteomes" id="UP000708208"/>
    </source>
</evidence>
<proteinExistence type="predicted"/>
<evidence type="ECO:0000313" key="1">
    <source>
        <dbReference type="EMBL" id="CAG7818177.1"/>
    </source>
</evidence>
<organism evidence="1 2">
    <name type="scientific">Allacma fusca</name>
    <dbReference type="NCBI Taxonomy" id="39272"/>
    <lineage>
        <taxon>Eukaryota</taxon>
        <taxon>Metazoa</taxon>
        <taxon>Ecdysozoa</taxon>
        <taxon>Arthropoda</taxon>
        <taxon>Hexapoda</taxon>
        <taxon>Collembola</taxon>
        <taxon>Symphypleona</taxon>
        <taxon>Sminthuridae</taxon>
        <taxon>Allacma</taxon>
    </lineage>
</organism>
<reference evidence="1" key="1">
    <citation type="submission" date="2021-06" db="EMBL/GenBank/DDBJ databases">
        <authorList>
            <person name="Hodson N. C."/>
            <person name="Mongue J. A."/>
            <person name="Jaron S. K."/>
        </authorList>
    </citation>
    <scope>NUCLEOTIDE SEQUENCE</scope>
</reference>
<dbReference type="Proteomes" id="UP000708208">
    <property type="component" value="Unassembled WGS sequence"/>
</dbReference>